<reference evidence="3" key="1">
    <citation type="journal article" date="2020" name="mSystems">
        <title>Genome- and Community-Level Interaction Insights into Carbon Utilization and Element Cycling Functions of Hydrothermarchaeota in Hydrothermal Sediment.</title>
        <authorList>
            <person name="Zhou Z."/>
            <person name="Liu Y."/>
            <person name="Xu W."/>
            <person name="Pan J."/>
            <person name="Luo Z.H."/>
            <person name="Li M."/>
        </authorList>
    </citation>
    <scope>NUCLEOTIDE SEQUENCE [LARGE SCALE GENOMIC DNA]</scope>
    <source>
        <strain evidence="3">SpSt-479</strain>
    </source>
</reference>
<evidence type="ECO:0000259" key="1">
    <source>
        <dbReference type="Pfam" id="PF00534"/>
    </source>
</evidence>
<feature type="domain" description="Glycosyltransferase subfamily 4-like N-terminal" evidence="2">
    <location>
        <begin position="12"/>
        <end position="167"/>
    </location>
</feature>
<evidence type="ECO:0000313" key="3">
    <source>
        <dbReference type="EMBL" id="HFI92486.1"/>
    </source>
</evidence>
<comment type="caution">
    <text evidence="3">The sequence shown here is derived from an EMBL/GenBank/DDBJ whole genome shotgun (WGS) entry which is preliminary data.</text>
</comment>
<dbReference type="InterPro" id="IPR028098">
    <property type="entry name" value="Glyco_trans_4-like_N"/>
</dbReference>
<dbReference type="Pfam" id="PF00534">
    <property type="entry name" value="Glycos_transf_1"/>
    <property type="match status" value="1"/>
</dbReference>
<dbReference type="Pfam" id="PF13439">
    <property type="entry name" value="Glyco_transf_4"/>
    <property type="match status" value="1"/>
</dbReference>
<keyword evidence="3" id="KW-0808">Transferase</keyword>
<gene>
    <name evidence="3" type="ORF">ENS31_13295</name>
</gene>
<dbReference type="InterPro" id="IPR001296">
    <property type="entry name" value="Glyco_trans_1"/>
</dbReference>
<dbReference type="GO" id="GO:0016757">
    <property type="term" value="F:glycosyltransferase activity"/>
    <property type="evidence" value="ECO:0007669"/>
    <property type="project" value="InterPro"/>
</dbReference>
<dbReference type="PANTHER" id="PTHR12526">
    <property type="entry name" value="GLYCOSYLTRANSFERASE"/>
    <property type="match status" value="1"/>
</dbReference>
<dbReference type="EMBL" id="DSUJ01000011">
    <property type="protein sequence ID" value="HFI92486.1"/>
    <property type="molecule type" value="Genomic_DNA"/>
</dbReference>
<sequence>MKVLYSCLSKSWGGMEMITLTFIKELLKRKISVELLCLKESRIHIEACTSGIITHPVKASGYIHPFTVVRVASLLRRGNFSLIHTQASKDLWILVPALKLIESKIPLFLTKQVGSFIIKKDFLHRFLYNRVTKAFAISRVIKKNLADTTPLDEKKIELVFNGIDTEKFNPETADREKIREEFSVAENELLIGMLARLSPGKGHEEFLMAAKNLSEKFSNLKFIIVGEASRGEDEYAASIKNLAKSYGLSNVIFAGFRSDTPDVLAAMDIFVFPSHAEAFGIALAEAHSMALPSVCSNSDGVLDIAVDGETALLFETKNPNDLSSKLEVLISDPQLRNKLGKNARQRAIKLFDISVIMDKTLELYQNSIMSGKN</sequence>
<dbReference type="CDD" id="cd03801">
    <property type="entry name" value="GT4_PimA-like"/>
    <property type="match status" value="1"/>
</dbReference>
<name>A0A7V2ZM30_9BACT</name>
<proteinExistence type="predicted"/>
<dbReference type="Gene3D" id="3.40.50.2000">
    <property type="entry name" value="Glycogen Phosphorylase B"/>
    <property type="match status" value="2"/>
</dbReference>
<organism evidence="3">
    <name type="scientific">Ignavibacterium album</name>
    <dbReference type="NCBI Taxonomy" id="591197"/>
    <lineage>
        <taxon>Bacteria</taxon>
        <taxon>Pseudomonadati</taxon>
        <taxon>Ignavibacteriota</taxon>
        <taxon>Ignavibacteria</taxon>
        <taxon>Ignavibacteriales</taxon>
        <taxon>Ignavibacteriaceae</taxon>
        <taxon>Ignavibacterium</taxon>
    </lineage>
</organism>
<accession>A0A7V2ZM30</accession>
<dbReference type="SUPFAM" id="SSF53756">
    <property type="entry name" value="UDP-Glycosyltransferase/glycogen phosphorylase"/>
    <property type="match status" value="1"/>
</dbReference>
<dbReference type="AlphaFoldDB" id="A0A7V2ZM30"/>
<dbReference type="PANTHER" id="PTHR12526:SF630">
    <property type="entry name" value="GLYCOSYLTRANSFERASE"/>
    <property type="match status" value="1"/>
</dbReference>
<feature type="domain" description="Glycosyl transferase family 1" evidence="1">
    <location>
        <begin position="174"/>
        <end position="346"/>
    </location>
</feature>
<protein>
    <submittedName>
        <fullName evidence="3">Glycosyltransferase family 1 protein</fullName>
    </submittedName>
</protein>
<evidence type="ECO:0000259" key="2">
    <source>
        <dbReference type="Pfam" id="PF13439"/>
    </source>
</evidence>